<evidence type="ECO:0000256" key="4">
    <source>
        <dbReference type="ARBA" id="ARBA00022771"/>
    </source>
</evidence>
<dbReference type="SMART" id="SM00249">
    <property type="entry name" value="PHD"/>
    <property type="match status" value="2"/>
</dbReference>
<evidence type="ECO:0000256" key="8">
    <source>
        <dbReference type="ARBA" id="ARBA00023117"/>
    </source>
</evidence>
<evidence type="ECO:0000259" key="16">
    <source>
        <dbReference type="PROSITE" id="PS50016"/>
    </source>
</evidence>
<dbReference type="SMART" id="SM00297">
    <property type="entry name" value="BROMO"/>
    <property type="match status" value="1"/>
</dbReference>
<evidence type="ECO:0000256" key="3">
    <source>
        <dbReference type="ARBA" id="ARBA00022723"/>
    </source>
</evidence>
<accession>A0A4Z2DAZ8</accession>
<evidence type="ECO:0000313" key="18">
    <source>
        <dbReference type="EMBL" id="TNN13682.1"/>
    </source>
</evidence>
<comment type="subcellular location">
    <subcellularLocation>
        <location evidence="1">Nucleus</location>
    </subcellularLocation>
</comment>
<feature type="coiled-coil region" evidence="13">
    <location>
        <begin position="83"/>
        <end position="110"/>
    </location>
</feature>
<dbReference type="EMBL" id="SKCS01000186">
    <property type="protein sequence ID" value="TNN13682.1"/>
    <property type="molecule type" value="Genomic_DNA"/>
</dbReference>
<evidence type="ECO:0000259" key="15">
    <source>
        <dbReference type="PROSITE" id="PS50014"/>
    </source>
</evidence>
<dbReference type="SUPFAM" id="SSF57903">
    <property type="entry name" value="FYVE/PHD zinc finger"/>
    <property type="match status" value="2"/>
</dbReference>
<dbReference type="InterPro" id="IPR013083">
    <property type="entry name" value="Znf_RING/FYVE/PHD"/>
</dbReference>
<keyword evidence="7 13" id="KW-0175">Coiled coil</keyword>
<dbReference type="Gene3D" id="3.30.40.10">
    <property type="entry name" value="Zinc/RING finger domain, C3HC4 (zinc finger)"/>
    <property type="match status" value="2"/>
</dbReference>
<dbReference type="InterPro" id="IPR018501">
    <property type="entry name" value="DDT_dom"/>
</dbReference>
<dbReference type="Gene3D" id="1.20.920.10">
    <property type="entry name" value="Bromodomain-like"/>
    <property type="match status" value="1"/>
</dbReference>
<evidence type="ECO:0000256" key="9">
    <source>
        <dbReference type="ARBA" id="ARBA00023163"/>
    </source>
</evidence>
<feature type="domain" description="DDT" evidence="17">
    <location>
        <begin position="984"/>
        <end position="1049"/>
    </location>
</feature>
<feature type="domain" description="PHD-type" evidence="16">
    <location>
        <begin position="2334"/>
        <end position="2384"/>
    </location>
</feature>
<evidence type="ECO:0000313" key="19">
    <source>
        <dbReference type="Proteomes" id="UP000311919"/>
    </source>
</evidence>
<dbReference type="SUPFAM" id="SSF47370">
    <property type="entry name" value="Bromodomain"/>
    <property type="match status" value="1"/>
</dbReference>
<feature type="region of interest" description="Disordered" evidence="14">
    <location>
        <begin position="1"/>
        <end position="24"/>
    </location>
</feature>
<dbReference type="InterPro" id="IPR019787">
    <property type="entry name" value="Znf_PHD-finger"/>
</dbReference>
<feature type="region of interest" description="Disordered" evidence="14">
    <location>
        <begin position="2239"/>
        <end position="2270"/>
    </location>
</feature>
<dbReference type="InterPro" id="IPR001965">
    <property type="entry name" value="Znf_PHD"/>
</dbReference>
<evidence type="ECO:0000256" key="13">
    <source>
        <dbReference type="SAM" id="Coils"/>
    </source>
</evidence>
<comment type="similarity">
    <text evidence="2">Belongs to the WAL family.</text>
</comment>
<dbReference type="Pfam" id="PF00439">
    <property type="entry name" value="Bromodomain"/>
    <property type="match status" value="1"/>
</dbReference>
<dbReference type="Pfam" id="PF02791">
    <property type="entry name" value="DDT"/>
    <property type="match status" value="1"/>
</dbReference>
<feature type="domain" description="Bromo" evidence="15">
    <location>
        <begin position="2676"/>
        <end position="2747"/>
    </location>
</feature>
<feature type="region of interest" description="Disordered" evidence="14">
    <location>
        <begin position="2551"/>
        <end position="2570"/>
    </location>
</feature>
<keyword evidence="9" id="KW-0804">Transcription</keyword>
<dbReference type="SMART" id="SM00571">
    <property type="entry name" value="DDT"/>
    <property type="match status" value="1"/>
</dbReference>
<keyword evidence="10" id="KW-0539">Nucleus</keyword>
<proteinExistence type="inferred from homology"/>
<feature type="compositionally biased region" description="Polar residues" evidence="14">
    <location>
        <begin position="2245"/>
        <end position="2270"/>
    </location>
</feature>
<feature type="coiled-coil region" evidence="13">
    <location>
        <begin position="1301"/>
        <end position="1328"/>
    </location>
</feature>
<evidence type="ECO:0000256" key="6">
    <source>
        <dbReference type="ARBA" id="ARBA00023015"/>
    </source>
</evidence>
<feature type="compositionally biased region" description="Polar residues" evidence="14">
    <location>
        <begin position="15"/>
        <end position="24"/>
    </location>
</feature>
<dbReference type="STRING" id="6182.A0A4Z2DAZ8"/>
<protein>
    <submittedName>
        <fullName evidence="18">Bromodomain adjacent to zinc finger domain protein</fullName>
    </submittedName>
</protein>
<keyword evidence="3" id="KW-0479">Metal-binding</keyword>
<gene>
    <name evidence="18" type="ORF">EWB00_002755</name>
</gene>
<evidence type="ECO:0000256" key="5">
    <source>
        <dbReference type="ARBA" id="ARBA00022833"/>
    </source>
</evidence>
<dbReference type="FunFam" id="3.30.40.10:FF:000199">
    <property type="entry name" value="Bromodomain adjacent to zinc finger domain 2B"/>
    <property type="match status" value="1"/>
</dbReference>
<keyword evidence="5" id="KW-0862">Zinc</keyword>
<dbReference type="InterPro" id="IPR036427">
    <property type="entry name" value="Bromodomain-like_sf"/>
</dbReference>
<dbReference type="OrthoDB" id="784962at2759"/>
<feature type="region of interest" description="Disordered" evidence="14">
    <location>
        <begin position="265"/>
        <end position="290"/>
    </location>
</feature>
<feature type="compositionally biased region" description="Low complexity" evidence="14">
    <location>
        <begin position="1"/>
        <end position="14"/>
    </location>
</feature>
<dbReference type="PROSITE" id="PS50014">
    <property type="entry name" value="BROMODOMAIN_2"/>
    <property type="match status" value="1"/>
</dbReference>
<feature type="compositionally biased region" description="Polar residues" evidence="14">
    <location>
        <begin position="437"/>
        <end position="450"/>
    </location>
</feature>
<dbReference type="PANTHER" id="PTHR45915:SF2">
    <property type="entry name" value="TOUTATIS, ISOFORM E"/>
    <property type="match status" value="1"/>
</dbReference>
<dbReference type="GO" id="GO:0008270">
    <property type="term" value="F:zinc ion binding"/>
    <property type="evidence" value="ECO:0007669"/>
    <property type="project" value="UniProtKB-KW"/>
</dbReference>
<feature type="region of interest" description="Disordered" evidence="14">
    <location>
        <begin position="427"/>
        <end position="525"/>
    </location>
</feature>
<keyword evidence="19" id="KW-1185">Reference proteome</keyword>
<dbReference type="PRINTS" id="PR00503">
    <property type="entry name" value="BROMODOMAIN"/>
</dbReference>
<evidence type="ECO:0000256" key="10">
    <source>
        <dbReference type="ARBA" id="ARBA00023242"/>
    </source>
</evidence>
<evidence type="ECO:0000256" key="7">
    <source>
        <dbReference type="ARBA" id="ARBA00023054"/>
    </source>
</evidence>
<evidence type="ECO:0000259" key="17">
    <source>
        <dbReference type="PROSITE" id="PS50827"/>
    </source>
</evidence>
<evidence type="ECO:0000256" key="14">
    <source>
        <dbReference type="SAM" id="MobiDB-lite"/>
    </source>
</evidence>
<dbReference type="Pfam" id="PF00628">
    <property type="entry name" value="PHD"/>
    <property type="match status" value="1"/>
</dbReference>
<name>A0A4Z2DAZ8_SCHJA</name>
<dbReference type="PROSITE" id="PS50827">
    <property type="entry name" value="DDT"/>
    <property type="match status" value="1"/>
</dbReference>
<feature type="compositionally biased region" description="Low complexity" evidence="14">
    <location>
        <begin position="475"/>
        <end position="486"/>
    </location>
</feature>
<dbReference type="InterPro" id="IPR019786">
    <property type="entry name" value="Zinc_finger_PHD-type_CS"/>
</dbReference>
<keyword evidence="6" id="KW-0805">Transcription regulation</keyword>
<dbReference type="PROSITE" id="PS01359">
    <property type="entry name" value="ZF_PHD_1"/>
    <property type="match status" value="1"/>
</dbReference>
<feature type="compositionally biased region" description="Low complexity" evidence="14">
    <location>
        <begin position="268"/>
        <end position="281"/>
    </location>
</feature>
<evidence type="ECO:0000256" key="11">
    <source>
        <dbReference type="PROSITE-ProRule" id="PRU00035"/>
    </source>
</evidence>
<dbReference type="GO" id="GO:0000785">
    <property type="term" value="C:chromatin"/>
    <property type="evidence" value="ECO:0007669"/>
    <property type="project" value="TreeGrafter"/>
</dbReference>
<feature type="domain" description="PHD-type" evidence="16">
    <location>
        <begin position="2388"/>
        <end position="2453"/>
    </location>
</feature>
<dbReference type="PROSITE" id="PS50016">
    <property type="entry name" value="ZF_PHD_2"/>
    <property type="match status" value="2"/>
</dbReference>
<keyword evidence="8 11" id="KW-0103">Bromodomain</keyword>
<evidence type="ECO:0000256" key="1">
    <source>
        <dbReference type="ARBA" id="ARBA00004123"/>
    </source>
</evidence>
<dbReference type="InterPro" id="IPR001487">
    <property type="entry name" value="Bromodomain"/>
</dbReference>
<feature type="compositionally biased region" description="Polar residues" evidence="14">
    <location>
        <begin position="501"/>
        <end position="525"/>
    </location>
</feature>
<evidence type="ECO:0000256" key="2">
    <source>
        <dbReference type="ARBA" id="ARBA00007444"/>
    </source>
</evidence>
<feature type="compositionally biased region" description="Basic and acidic residues" evidence="14">
    <location>
        <begin position="2560"/>
        <end position="2570"/>
    </location>
</feature>
<comment type="caution">
    <text evidence="18">The sequence shown here is derived from an EMBL/GenBank/DDBJ whole genome shotgun (WGS) entry which is preliminary data.</text>
</comment>
<dbReference type="PANTHER" id="PTHR45915">
    <property type="entry name" value="TRANSCRIPTION INTERMEDIARY FACTOR"/>
    <property type="match status" value="1"/>
</dbReference>
<reference evidence="18 19" key="1">
    <citation type="submission" date="2019-03" db="EMBL/GenBank/DDBJ databases">
        <title>An improved genome assembly of the fluke Schistosoma japonicum.</title>
        <authorList>
            <person name="Hu W."/>
            <person name="Luo F."/>
            <person name="Yin M."/>
            <person name="Mo X."/>
            <person name="Sun C."/>
            <person name="Wu Q."/>
            <person name="Zhu B."/>
            <person name="Xiang M."/>
            <person name="Wang J."/>
            <person name="Wang Y."/>
            <person name="Zhang T."/>
            <person name="Xu B."/>
            <person name="Zheng H."/>
            <person name="Feng Z."/>
        </authorList>
    </citation>
    <scope>NUCLEOTIDE SEQUENCE [LARGE SCALE GENOMIC DNA]</scope>
    <source>
        <strain evidence="18">HuSjv2</strain>
        <tissue evidence="18">Worms</tissue>
    </source>
</reference>
<sequence length="2821" mass="321179">MSSLSNEPPSSISNTDKNPSNNKISGSFESSFITAQPSMLLNGNTSCLNPNLSYLNGLNCWPHKTFSNSDITSFPTSTSFLPYLDDQQKLQQLQMQLLQMEQNNKEQQSVGKEQQTLENKMGYLSGVNASIPNLNMHCGVQNANIWNNLRMLPEMLAYTNPIIKETCGGLSLQDIQQLTFLNQIYNQLNIGQLNALNSNSINQSTALIPGNNHLENYHTTTHSSQDITLTNINPKQNQSNHLMNNDNLLLTSQLFSSMYNFQEDNLKQQQQHHQQQQQQQQANSFYSESMPYSNSIPLNSTTSLMNNSLYNPTGSIDSIMLNNSMPLLNKTITSLTDKMSSSTDNNLVYAQALMMIMNAMYSNYKTGQSSAQNDLSNGFNLLQNGIINYANQQLINSTTNTSTCLNTEPKESFSDVLTFLSQCLNSSTSHNDKNSSHRQPNTSMKQSHQVTNTSSTKPTTTPRLSGRQKATSNSHQPNQPTTTNTTHRGRGRPPKLAGVQYQAQNKQQQSHPKQNQAVTNSERQSQIITEGTSSILPDNIPHSDSNYSHVKSEFNLSSSKIKCTTHHNTVSNNTNVFPYSTGYNETKLKVEVDLHDKKLYNTISSKNESSVEETIDDVLKSIADCKDDLATLASHLAYNTLGISSNKENRREYIHDENNNNNNALIVNMSTTSELTSKSSDTNSPTVIRHGQSSSRIPYHSEWNLEDVTKNATQISMLNEVSFLNHPGQDLCNLNNTEEAPNTTGSYFNQSKLTEVNLNKFTPSAQCSYSTIVDSKACTSQIRSQDDVKSTRNINDPFYSTNEIINSSIISTYSSSTINSNNNGHIDSNQLKLFPYHNSQVLTKVDLCNAYTRNDELHHLQSHQLYPSVNEQLSNELCNNQSESVQLNSNNLPNLTMNTINFMNQQNPAEKEYLKNFFIEFAKQQEKLQKEKDDLIKEEQKQFREMNVRELIEQELKKPVEDLRLIDSKPIPKLDSIPGNRMTRNMFGNCLMIIEFLHAFSDVLFIDHEAIPNMGELQSALIDRDPQCQRFLVHLMIGLLKLAIDDPGMPSSRLVTQLLGQRFNDTELNEQTISSILRAFIISRNGYEDDMSDWLHPPIQFTELTGEQQATLLAFVCDELICSSRLISNEIDRTIEKQSILKREKWIIESKIRRLRLLIAQKLTTTENVLSTSMIEYERKSKVELLSSDKYKLKDTHQLSHSPIKRCSKQLNKLNIESESTSIDSSLHKKDNVENLTCLSNDIGIHSNVDPIVQLDTESTSYQKNIPLTTMSKVTSVPIVSTSLTVSSNSLSDDEDNMCKISELESKIETLNRTVEQKQKEIDECSSRLSGLYLGQDRYYRNYYVLKHMGGIYIEGESSVSMHLKSECCSNSMIMEATENHISNVDNNFNELPDSHLDYIVNEIKVRRELAQKRQLKLPVSTVTTYPCLQSHSYTNKLQLNVEKQQLNDKIHTDDINQIEQCDVNIEAISKDTKQMNSDSLNNKYKLKIINENVYSQSLEYDVSIVDNEKTLANPDHLDCTSSDAMNYLQNNASVASSISNYDVNNTSTDANYTSLARTTDGDQSELSIGNYSDNILIKSPIESNSTQDIDFQSTSSCIDDTNKPITTEDDRISCIENTTESTNQVNNDIEVKNDDSIQTVYNSSMNIIPSNNVDTFEYKEVIHSETSIPLKNDNTPMIDDIKLDDDNNKHVNDISLHEVNSFIDHDKISTSSGQPLDLSNKSLHSEQLHYSQDSIESKSTLNNNLDESTLTKCIIFFMNHTGLTPPSNDNQHYSNTWLSILNYCKLLLNSALLDEITSMNNEINMKLPLKTALNKLHNLMLINDNIEFLNETYPLNKQCNRHSSIDYSLYDKDLIEYVNYELEKRKIQWIKEDFSCISELHKEYQQSTWYQLIDVNKLNNFLNIFNLRGVREKQLVKCIQHSKDFIESSMNLALKRNSDFDVVKSLFTTKLNSRLMQIRTHRRRGRRGGRGHGTRIGSGHYYPAGSSWNCLSRKNSTGLIPYASWDVINSNDSMDIERLHSSNSNISNPEILYSSDDGSSDTNSGLTATSLVSSKRNLVETHRGYSSFPVASPVDSVEGISSKCKNFDDKGLKIEDTSTDEHTTFISECQLLRDVEALEDKVLYASLQTKGWKVPSKISEDETISLIPRTAVKQSRFEHWPLELARNRLLDIECHLERRYLLPPFNSEVHLNIVPETIDASYLPEVRSNTESTDTGIETEGEYCDMKYDKCESNAEAVEDDINVSRQTRQTTSKHPISNDSVDNNSSTYDFQLDNNHLDELNTVSNDQTNNYNVPQGLIKWRTKLNQATDAASLRRCMNQLVLAIAWDKSIMKVLCQICRRDNNEACLLLCDGCDRGYHTYCFKPQLSNIPTGDWFCYDCVSKATSKHLCYICGGSELDDIQQQQTDSNSSNSEVKRMAVCYHCSRAVHNSCARPTFVRIPKRWYCSNCTFLKYVKSKDETPNLSLQKSRRKRKVYGSVDSEDNLMMKKRKTCTVLKSNDTNMNVYDTPSMNDNKFSNPNRRYQGWWSKLHKYRKRTDNMNSGMISITKSKIRKHKSRSHNDSENKKNKLNDVEEFTEFSLPRKPGRKPNYHLAAIPTKPKRHYHRRSVLLVSKKISGCRGGRRCRTLCQKTTNENEASSSISDSIDSVQPVCQNYQQMNSNELEWCRRATEDLLNHEASWAFRKPVNLKQVPIYRKIIKHPMDLSTIWRKVQDPAAYTTFNSWVHDVRLIFSNCEFFNEDDSEVGRAGHVMRAYFESRWSKFDEEVNFNQNEVNDNSKSLKELTTTDNISERLNIICESSTEMKQSNLMSVQNNNDTEN</sequence>
<dbReference type="Proteomes" id="UP000311919">
    <property type="component" value="Unassembled WGS sequence"/>
</dbReference>
<feature type="compositionally biased region" description="Low complexity" evidence="14">
    <location>
        <begin position="451"/>
        <end position="462"/>
    </location>
</feature>
<dbReference type="InterPro" id="IPR011011">
    <property type="entry name" value="Znf_FYVE_PHD"/>
</dbReference>
<organism evidence="18 19">
    <name type="scientific">Schistosoma japonicum</name>
    <name type="common">Blood fluke</name>
    <dbReference type="NCBI Taxonomy" id="6182"/>
    <lineage>
        <taxon>Eukaryota</taxon>
        <taxon>Metazoa</taxon>
        <taxon>Spiralia</taxon>
        <taxon>Lophotrochozoa</taxon>
        <taxon>Platyhelminthes</taxon>
        <taxon>Trematoda</taxon>
        <taxon>Digenea</taxon>
        <taxon>Strigeidida</taxon>
        <taxon>Schistosomatoidea</taxon>
        <taxon>Schistosomatidae</taxon>
        <taxon>Schistosoma</taxon>
    </lineage>
</organism>
<dbReference type="GO" id="GO:0005634">
    <property type="term" value="C:nucleus"/>
    <property type="evidence" value="ECO:0007669"/>
    <property type="project" value="UniProtKB-SubCell"/>
</dbReference>
<keyword evidence="4 12" id="KW-0863">Zinc-finger</keyword>
<evidence type="ECO:0000256" key="12">
    <source>
        <dbReference type="PROSITE-ProRule" id="PRU00146"/>
    </source>
</evidence>
<dbReference type="CDD" id="cd15545">
    <property type="entry name" value="PHD_BAZ2A_like"/>
    <property type="match status" value="1"/>
</dbReference>